<dbReference type="EMBL" id="JBIACK010000013">
    <property type="protein sequence ID" value="MFE8703058.1"/>
    <property type="molecule type" value="Genomic_DNA"/>
</dbReference>
<feature type="transmembrane region" description="Helical" evidence="6">
    <location>
        <begin position="227"/>
        <end position="243"/>
    </location>
</feature>
<dbReference type="Gene3D" id="1.20.1250.20">
    <property type="entry name" value="MFS general substrate transporter like domains"/>
    <property type="match status" value="2"/>
</dbReference>
<dbReference type="InterPro" id="IPR020846">
    <property type="entry name" value="MFS_dom"/>
</dbReference>
<feature type="domain" description="Major facilitator superfamily (MFS) profile" evidence="7">
    <location>
        <begin position="19"/>
        <end position="440"/>
    </location>
</feature>
<dbReference type="Pfam" id="PF07690">
    <property type="entry name" value="MFS_1"/>
    <property type="match status" value="2"/>
</dbReference>
<dbReference type="PANTHER" id="PTHR23501:SF190">
    <property type="entry name" value="MAJOR FACILITATOR SUPERFAMILY MFS_1"/>
    <property type="match status" value="1"/>
</dbReference>
<evidence type="ECO:0000256" key="5">
    <source>
        <dbReference type="ARBA" id="ARBA00023136"/>
    </source>
</evidence>
<comment type="caution">
    <text evidence="8">The sequence shown here is derived from an EMBL/GenBank/DDBJ whole genome shotgun (WGS) entry which is preliminary data.</text>
</comment>
<proteinExistence type="predicted"/>
<feature type="transmembrane region" description="Helical" evidence="6">
    <location>
        <begin position="263"/>
        <end position="286"/>
    </location>
</feature>
<protein>
    <submittedName>
        <fullName evidence="8">MFS transporter</fullName>
    </submittedName>
</protein>
<dbReference type="PROSITE" id="PS50850">
    <property type="entry name" value="MFS"/>
    <property type="match status" value="1"/>
</dbReference>
<comment type="subcellular location">
    <subcellularLocation>
        <location evidence="1">Cell membrane</location>
        <topology evidence="1">Multi-pass membrane protein</topology>
    </subcellularLocation>
</comment>
<reference evidence="8 9" key="1">
    <citation type="submission" date="2024-08" db="EMBL/GenBank/DDBJ databases">
        <title>Two novel Cytobacillus novel species.</title>
        <authorList>
            <person name="Liu G."/>
        </authorList>
    </citation>
    <scope>NUCLEOTIDE SEQUENCE [LARGE SCALE GENOMIC DNA]</scope>
    <source>
        <strain evidence="8 9">FJAT-54145</strain>
    </source>
</reference>
<feature type="transmembrane region" description="Helical" evidence="6">
    <location>
        <begin position="115"/>
        <end position="133"/>
    </location>
</feature>
<dbReference type="InterPro" id="IPR036259">
    <property type="entry name" value="MFS_trans_sf"/>
</dbReference>
<dbReference type="InterPro" id="IPR005829">
    <property type="entry name" value="Sugar_transporter_CS"/>
</dbReference>
<dbReference type="PRINTS" id="PR01036">
    <property type="entry name" value="TCRTETB"/>
</dbReference>
<evidence type="ECO:0000256" key="3">
    <source>
        <dbReference type="ARBA" id="ARBA00022692"/>
    </source>
</evidence>
<keyword evidence="3 6" id="KW-0812">Transmembrane</keyword>
<evidence type="ECO:0000259" key="7">
    <source>
        <dbReference type="PROSITE" id="PS50850"/>
    </source>
</evidence>
<dbReference type="PROSITE" id="PS00216">
    <property type="entry name" value="SUGAR_TRANSPORT_1"/>
    <property type="match status" value="1"/>
</dbReference>
<dbReference type="SUPFAM" id="SSF103473">
    <property type="entry name" value="MFS general substrate transporter"/>
    <property type="match status" value="1"/>
</dbReference>
<feature type="transmembrane region" description="Helical" evidence="6">
    <location>
        <begin position="328"/>
        <end position="346"/>
    </location>
</feature>
<feature type="transmembrane region" description="Helical" evidence="6">
    <location>
        <begin position="352"/>
        <end position="376"/>
    </location>
</feature>
<feature type="transmembrane region" description="Helical" evidence="6">
    <location>
        <begin position="203"/>
        <end position="221"/>
    </location>
</feature>
<keyword evidence="5 6" id="KW-0472">Membrane</keyword>
<feature type="transmembrane region" description="Helical" evidence="6">
    <location>
        <begin position="85"/>
        <end position="103"/>
    </location>
</feature>
<feature type="transmembrane region" description="Helical" evidence="6">
    <location>
        <begin position="417"/>
        <end position="438"/>
    </location>
</feature>
<dbReference type="CDD" id="cd17321">
    <property type="entry name" value="MFS_MMR_MDR_like"/>
    <property type="match status" value="1"/>
</dbReference>
<keyword evidence="4 6" id="KW-1133">Transmembrane helix</keyword>
<evidence type="ECO:0000313" key="8">
    <source>
        <dbReference type="EMBL" id="MFE8703058.1"/>
    </source>
</evidence>
<dbReference type="InterPro" id="IPR011701">
    <property type="entry name" value="MFS"/>
</dbReference>
<dbReference type="RefSeq" id="WP_389363272.1">
    <property type="nucleotide sequence ID" value="NZ_JBIACK010000013.1"/>
</dbReference>
<keyword evidence="2" id="KW-0813">Transport</keyword>
<feature type="transmembrane region" description="Helical" evidence="6">
    <location>
        <begin position="54"/>
        <end position="73"/>
    </location>
</feature>
<feature type="transmembrane region" description="Helical" evidence="6">
    <location>
        <begin position="172"/>
        <end position="191"/>
    </location>
</feature>
<name>A0ABW6KJL5_9BACI</name>
<evidence type="ECO:0000256" key="4">
    <source>
        <dbReference type="ARBA" id="ARBA00022989"/>
    </source>
</evidence>
<evidence type="ECO:0000256" key="2">
    <source>
        <dbReference type="ARBA" id="ARBA00022448"/>
    </source>
</evidence>
<gene>
    <name evidence="8" type="ORF">ACFYKX_20980</name>
</gene>
<evidence type="ECO:0000256" key="6">
    <source>
        <dbReference type="SAM" id="Phobius"/>
    </source>
</evidence>
<dbReference type="PANTHER" id="PTHR23501">
    <property type="entry name" value="MAJOR FACILITATOR SUPERFAMILY"/>
    <property type="match status" value="1"/>
</dbReference>
<dbReference type="Proteomes" id="UP001601059">
    <property type="component" value="Unassembled WGS sequence"/>
</dbReference>
<accession>A0ABW6KJL5</accession>
<feature type="transmembrane region" description="Helical" evidence="6">
    <location>
        <begin position="145"/>
        <end position="166"/>
    </location>
</feature>
<feature type="transmembrane region" description="Helical" evidence="6">
    <location>
        <begin position="388"/>
        <end position="411"/>
    </location>
</feature>
<organism evidence="8 9">
    <name type="scientific">Cytobacillus spartinae</name>
    <dbReference type="NCBI Taxonomy" id="3299023"/>
    <lineage>
        <taxon>Bacteria</taxon>
        <taxon>Bacillati</taxon>
        <taxon>Bacillota</taxon>
        <taxon>Bacilli</taxon>
        <taxon>Bacillales</taxon>
        <taxon>Bacillaceae</taxon>
        <taxon>Cytobacillus</taxon>
    </lineage>
</organism>
<evidence type="ECO:0000313" key="9">
    <source>
        <dbReference type="Proteomes" id="UP001601059"/>
    </source>
</evidence>
<evidence type="ECO:0000256" key="1">
    <source>
        <dbReference type="ARBA" id="ARBA00004651"/>
    </source>
</evidence>
<feature type="transmembrane region" description="Helical" evidence="6">
    <location>
        <begin position="298"/>
        <end position="316"/>
    </location>
</feature>
<feature type="transmembrane region" description="Helical" evidence="6">
    <location>
        <begin position="20"/>
        <end position="42"/>
    </location>
</feature>
<sequence>METVALTRNPMETKVRNIALSIYLMGIFMGALDHGIVGPALTSIVSTFNISTSWGVWSFTIYTLLFAVSIPLMGKFSDRFGRKQIFMLGIALFGIGSLLAAFAPNYLMFLVGRSVQAIGTGGIFPITAAFIAVSYPQEARAKVMGLIGVIFSLGSILGPIIGGYIIQNLDWTWIFLINIPISILVLVSMSALKLPQVVMKKPVDFAGIVLLTTVIFLIMLGITMKNIILLVIGLVVIPMLVVIERRAKDPVIKLNYFNSKITLLILFFSLMSGFIMASTINLLPLFIETTFEVNKSTAALGVTPLAITSMIASLIGGNMVTKHGAKKVLFIGFVITALGTLSLTVPTTYNTFLMVAGIIGFGIGIIIGAPLNILIIQATSMAEAGASVGLLSLFRSLGSTIGPTIAGIILATVTDGFFYLSILLGGLSIISLGLFTLLKK</sequence>
<keyword evidence="9" id="KW-1185">Reference proteome</keyword>